<dbReference type="Proteomes" id="UP000253961">
    <property type="component" value="Unassembled WGS sequence"/>
</dbReference>
<reference evidence="1 2" key="1">
    <citation type="submission" date="2018-07" db="EMBL/GenBank/DDBJ databases">
        <title>Pedobacter sp. nov., isolated from soil.</title>
        <authorList>
            <person name="Zhou L.Y."/>
            <person name="Du Z.J."/>
        </authorList>
    </citation>
    <scope>NUCLEOTIDE SEQUENCE [LARGE SCALE GENOMIC DNA]</scope>
    <source>
        <strain evidence="1 2">JDX94</strain>
    </source>
</reference>
<evidence type="ECO:0000313" key="1">
    <source>
        <dbReference type="EMBL" id="RDC57400.1"/>
    </source>
</evidence>
<evidence type="ECO:0000313" key="2">
    <source>
        <dbReference type="Proteomes" id="UP000253961"/>
    </source>
</evidence>
<name>A0A369PYT5_9SPHI</name>
<dbReference type="EMBL" id="QPKV01000003">
    <property type="protein sequence ID" value="RDC57400.1"/>
    <property type="molecule type" value="Genomic_DNA"/>
</dbReference>
<keyword evidence="2" id="KW-1185">Reference proteome</keyword>
<comment type="caution">
    <text evidence="1">The sequence shown here is derived from an EMBL/GenBank/DDBJ whole genome shotgun (WGS) entry which is preliminary data.</text>
</comment>
<protein>
    <submittedName>
        <fullName evidence="1">Uncharacterized protein</fullName>
    </submittedName>
</protein>
<organism evidence="1 2">
    <name type="scientific">Pedobacter chinensis</name>
    <dbReference type="NCBI Taxonomy" id="2282421"/>
    <lineage>
        <taxon>Bacteria</taxon>
        <taxon>Pseudomonadati</taxon>
        <taxon>Bacteroidota</taxon>
        <taxon>Sphingobacteriia</taxon>
        <taxon>Sphingobacteriales</taxon>
        <taxon>Sphingobacteriaceae</taxon>
        <taxon>Pedobacter</taxon>
    </lineage>
</organism>
<sequence length="442" mass="49086">MMIACKKELLTPTERKLIKSPISKINYTEFLSSVDMRQLGILKQKFKTVESAERIMAIGDSQFMTDLAVYTDTIQKMETSVGVDYIFRMPLESPHSISFRNLTIHISNDHKANAFIATYTPSAKWIDEWKKKKSIKYEGDVSFAPLQMDAISLKEALTFKDSKAGDKLMSVGGRTMFVQVCDTYYVTTYSAYGCSNGGHMPWDTACVWNWEGSQVPSGDYRGGYTPNTQSFTVCTVVDTGNPGGGGWTGGGGSTPNPDPNYDPCNGGIPTVQIHFEKGTRLMALPPNGCDDNPPQIDPPNEPNITLEQSNLLANPLIAQDFSIKDYILNNPVLSSELHNLLLEDDYSYESQVAAAIMIKGLIANQINYPNAQTLYSSVSSVIANTHPDYGIYFATYFSTECAIIKFQHPDWPKWKVFYNASKELLHLTLDGVGLPFTVRSQI</sequence>
<proteinExistence type="predicted"/>
<accession>A0A369PYT5</accession>
<dbReference type="AlphaFoldDB" id="A0A369PYT5"/>
<gene>
    <name evidence="1" type="ORF">DU508_09600</name>
</gene>